<dbReference type="Gene3D" id="1.10.1070.20">
    <property type="match status" value="1"/>
</dbReference>
<dbReference type="RefSeq" id="WP_326454764.1">
    <property type="nucleotide sequence ID" value="NZ_JAYMFH010000009.1"/>
</dbReference>
<keyword evidence="2" id="KW-1185">Reference proteome</keyword>
<gene>
    <name evidence="1" type="ORF">VJ920_07380</name>
</gene>
<reference evidence="1 2" key="1">
    <citation type="submission" date="2024-01" db="EMBL/GenBank/DDBJ databases">
        <title>novel species in genus Adlercreutzia.</title>
        <authorList>
            <person name="Liu X."/>
        </authorList>
    </citation>
    <scope>NUCLEOTIDE SEQUENCE [LARGE SCALE GENOMIC DNA]</scope>
    <source>
        <strain evidence="1 2">R22</strain>
    </source>
</reference>
<evidence type="ECO:0008006" key="3">
    <source>
        <dbReference type="Google" id="ProtNLM"/>
    </source>
</evidence>
<proteinExistence type="predicted"/>
<evidence type="ECO:0000313" key="2">
    <source>
        <dbReference type="Proteomes" id="UP001343724"/>
    </source>
</evidence>
<sequence>MVRSTDIYELRLFDRPLLRFSFGEDDPAVLHEWDASAEALMPLGLVLTNEGLWRWLSARAIPQNRRFATELCRSLGLSANDRSGILAVSRGLSLNDSYWIAPTGSTETFAECNLYDNGFSSVLAAVAYTGVVSDQRGLTPATPELTTNGNLRKAWRIEADGVRRLYKGNSDDRDEFGEARAEFLASQVADAMGLNSVRYGLTRWAASSADVCCTCDCFCAPNISYVPQALAFGQSSHTAAVKSYLRWGVEHFEGYASMMVFDALIFNTDRHLTNFGVLRRSHTGELLGMAPVFDNGRSLFFNHGFDQVDTFESEAQFVLPSWPQVTFDEQAARLIGPRQIGELEALASFEFANSEEAPFPEEFLRSLSGFIRRRAEELAALPPVSRDELLARC</sequence>
<accession>A0ABU6IZ31</accession>
<evidence type="ECO:0000313" key="1">
    <source>
        <dbReference type="EMBL" id="MEC4295129.1"/>
    </source>
</evidence>
<organism evidence="1 2">
    <name type="scientific">Adlercreutzia shanghongiae</name>
    <dbReference type="NCBI Taxonomy" id="3111773"/>
    <lineage>
        <taxon>Bacteria</taxon>
        <taxon>Bacillati</taxon>
        <taxon>Actinomycetota</taxon>
        <taxon>Coriobacteriia</taxon>
        <taxon>Eggerthellales</taxon>
        <taxon>Eggerthellaceae</taxon>
        <taxon>Adlercreutzia</taxon>
    </lineage>
</organism>
<dbReference type="Proteomes" id="UP001343724">
    <property type="component" value="Unassembled WGS sequence"/>
</dbReference>
<dbReference type="EMBL" id="JAYMFH010000009">
    <property type="protein sequence ID" value="MEC4295129.1"/>
    <property type="molecule type" value="Genomic_DNA"/>
</dbReference>
<protein>
    <recommendedName>
        <fullName evidence="3">XRE family transcriptional regulator</fullName>
    </recommendedName>
</protein>
<name>A0ABU6IZ31_9ACTN</name>
<comment type="caution">
    <text evidence="1">The sequence shown here is derived from an EMBL/GenBank/DDBJ whole genome shotgun (WGS) entry which is preliminary data.</text>
</comment>